<dbReference type="PANTHER" id="PTHR33169">
    <property type="entry name" value="PADR-FAMILY TRANSCRIPTIONAL REGULATOR"/>
    <property type="match status" value="1"/>
</dbReference>
<dbReference type="Proteomes" id="UP000030147">
    <property type="component" value="Unassembled WGS sequence"/>
</dbReference>
<accession>A0A0A2TH05</accession>
<dbReference type="OrthoDB" id="9808017at2"/>
<dbReference type="eggNOG" id="COG1695">
    <property type="taxonomic scope" value="Bacteria"/>
</dbReference>
<feature type="domain" description="Transcription regulator PadR N-terminal" evidence="1">
    <location>
        <begin position="24"/>
        <end position="90"/>
    </location>
</feature>
<dbReference type="InterPro" id="IPR052509">
    <property type="entry name" value="Metal_resp_DNA-bind_regulator"/>
</dbReference>
<dbReference type="RefSeq" id="WP_036817041.1">
    <property type="nucleotide sequence ID" value="NZ_AVBF01000009.1"/>
</dbReference>
<dbReference type="InterPro" id="IPR036388">
    <property type="entry name" value="WH-like_DNA-bd_sf"/>
</dbReference>
<dbReference type="STRING" id="1385514.N782_02500"/>
<evidence type="ECO:0000259" key="1">
    <source>
        <dbReference type="Pfam" id="PF03551"/>
    </source>
</evidence>
<keyword evidence="3" id="KW-1185">Reference proteome</keyword>
<comment type="caution">
    <text evidence="2">The sequence shown here is derived from an EMBL/GenBank/DDBJ whole genome shotgun (WGS) entry which is preliminary data.</text>
</comment>
<sequence length="120" mass="13770">MSDTNELVNKLMQEVRRGTITIGVLSLLKEPQYGYSLVTMLKDKGVEVEPGTLYPLLRRLEKQGILESEWDTNESRPRKYYFLNTKGEEVYNMLCEEWKKIVTSMEGLIGYGGGDRNGND</sequence>
<dbReference type="InterPro" id="IPR005149">
    <property type="entry name" value="Tscrpt_reg_PadR_N"/>
</dbReference>
<evidence type="ECO:0000313" key="2">
    <source>
        <dbReference type="EMBL" id="KGP73738.1"/>
    </source>
</evidence>
<dbReference type="AlphaFoldDB" id="A0A0A2TH05"/>
<evidence type="ECO:0000313" key="3">
    <source>
        <dbReference type="Proteomes" id="UP000030147"/>
    </source>
</evidence>
<dbReference type="Pfam" id="PF03551">
    <property type="entry name" value="PadR"/>
    <property type="match status" value="1"/>
</dbReference>
<dbReference type="InterPro" id="IPR036390">
    <property type="entry name" value="WH_DNA-bd_sf"/>
</dbReference>
<proteinExistence type="predicted"/>
<reference evidence="2 3" key="1">
    <citation type="journal article" date="2015" name="Stand. Genomic Sci.">
        <title>High quality draft genome sequence of the moderately halophilic bacterium Pontibacillus yanchengensis Y32(T) and comparison among Pontibacillus genomes.</title>
        <authorList>
            <person name="Huang J."/>
            <person name="Qiao Z.X."/>
            <person name="Tang J.W."/>
            <person name="Wang G."/>
        </authorList>
    </citation>
    <scope>NUCLEOTIDE SEQUENCE [LARGE SCALE GENOMIC DNA]</scope>
    <source>
        <strain evidence="2 3">Y32</strain>
    </source>
</reference>
<name>A0A0A2TH05_9BACI</name>
<dbReference type="PANTHER" id="PTHR33169:SF14">
    <property type="entry name" value="TRANSCRIPTIONAL REGULATOR RV3488"/>
    <property type="match status" value="1"/>
</dbReference>
<dbReference type="SUPFAM" id="SSF46785">
    <property type="entry name" value="Winged helix' DNA-binding domain"/>
    <property type="match status" value="1"/>
</dbReference>
<organism evidence="2 3">
    <name type="scientific">Pontibacillus yanchengensis Y32</name>
    <dbReference type="NCBI Taxonomy" id="1385514"/>
    <lineage>
        <taxon>Bacteria</taxon>
        <taxon>Bacillati</taxon>
        <taxon>Bacillota</taxon>
        <taxon>Bacilli</taxon>
        <taxon>Bacillales</taxon>
        <taxon>Bacillaceae</taxon>
        <taxon>Pontibacillus</taxon>
    </lineage>
</organism>
<dbReference type="Gene3D" id="1.10.10.10">
    <property type="entry name" value="Winged helix-like DNA-binding domain superfamily/Winged helix DNA-binding domain"/>
    <property type="match status" value="1"/>
</dbReference>
<gene>
    <name evidence="2" type="ORF">N782_02500</name>
</gene>
<dbReference type="EMBL" id="AVBF01000009">
    <property type="protein sequence ID" value="KGP73738.1"/>
    <property type="molecule type" value="Genomic_DNA"/>
</dbReference>
<protein>
    <submittedName>
        <fullName evidence="2">PadR family transcriptional regulator</fullName>
    </submittedName>
</protein>